<name>A0ABN9L6E8_9NEOB</name>
<dbReference type="EMBL" id="CAUEEQ010010371">
    <property type="protein sequence ID" value="CAJ0934368.1"/>
    <property type="molecule type" value="Genomic_DNA"/>
</dbReference>
<dbReference type="InterPro" id="IPR018097">
    <property type="entry name" value="EGF_Ca-bd_CS"/>
</dbReference>
<dbReference type="PROSITE" id="PS00010">
    <property type="entry name" value="ASX_HYDROXYL"/>
    <property type="match status" value="6"/>
</dbReference>
<protein>
    <recommendedName>
        <fullName evidence="5">EGF-like domain-containing protein</fullName>
    </recommendedName>
</protein>
<feature type="domain" description="EGF-like" evidence="5">
    <location>
        <begin position="312"/>
        <end position="351"/>
    </location>
</feature>
<dbReference type="PANTHER" id="PTHR24034">
    <property type="entry name" value="EGF-LIKE DOMAIN-CONTAINING PROTEIN"/>
    <property type="match status" value="1"/>
</dbReference>
<feature type="domain" description="EGF-like" evidence="5">
    <location>
        <begin position="151"/>
        <end position="192"/>
    </location>
</feature>
<dbReference type="SUPFAM" id="SSF57184">
    <property type="entry name" value="Growth factor receptor domain"/>
    <property type="match status" value="2"/>
</dbReference>
<feature type="disulfide bond" evidence="4">
    <location>
        <begin position="197"/>
        <end position="207"/>
    </location>
</feature>
<dbReference type="InterPro" id="IPR000152">
    <property type="entry name" value="EGF-type_Asp/Asn_hydroxyl_site"/>
</dbReference>
<dbReference type="InterPro" id="IPR050751">
    <property type="entry name" value="ECM_structural_protein"/>
</dbReference>
<feature type="domain" description="EGF-like" evidence="5">
    <location>
        <begin position="109"/>
        <end position="150"/>
    </location>
</feature>
<dbReference type="PANTHER" id="PTHR24034:SF43">
    <property type="entry name" value="LATENT-TRANSFORMING GROWTH FACTOR BETA-BINDING PROTEIN 4"/>
    <property type="match status" value="1"/>
</dbReference>
<organism evidence="6 7">
    <name type="scientific">Ranitomeya imitator</name>
    <name type="common">mimic poison frog</name>
    <dbReference type="NCBI Taxonomy" id="111125"/>
    <lineage>
        <taxon>Eukaryota</taxon>
        <taxon>Metazoa</taxon>
        <taxon>Chordata</taxon>
        <taxon>Craniata</taxon>
        <taxon>Vertebrata</taxon>
        <taxon>Euteleostomi</taxon>
        <taxon>Amphibia</taxon>
        <taxon>Batrachia</taxon>
        <taxon>Anura</taxon>
        <taxon>Neobatrachia</taxon>
        <taxon>Hyloidea</taxon>
        <taxon>Dendrobatidae</taxon>
        <taxon>Dendrobatinae</taxon>
        <taxon>Ranitomeya</taxon>
    </lineage>
</organism>
<dbReference type="PROSITE" id="PS50026">
    <property type="entry name" value="EGF_3"/>
    <property type="match status" value="6"/>
</dbReference>
<gene>
    <name evidence="6" type="ORF">RIMI_LOCUS5907873</name>
</gene>
<reference evidence="6" key="1">
    <citation type="submission" date="2023-07" db="EMBL/GenBank/DDBJ databases">
        <authorList>
            <person name="Stuckert A."/>
        </authorList>
    </citation>
    <scope>NUCLEOTIDE SEQUENCE</scope>
</reference>
<dbReference type="InterPro" id="IPR001881">
    <property type="entry name" value="EGF-like_Ca-bd_dom"/>
</dbReference>
<accession>A0ABN9L6E8</accession>
<evidence type="ECO:0000313" key="6">
    <source>
        <dbReference type="EMBL" id="CAJ0934368.1"/>
    </source>
</evidence>
<keyword evidence="2" id="KW-0677">Repeat</keyword>
<feature type="domain" description="EGF-like" evidence="5">
    <location>
        <begin position="67"/>
        <end position="108"/>
    </location>
</feature>
<proteinExistence type="predicted"/>
<dbReference type="PROSITE" id="PS01187">
    <property type="entry name" value="EGF_CA"/>
    <property type="match status" value="3"/>
</dbReference>
<evidence type="ECO:0000313" key="7">
    <source>
        <dbReference type="Proteomes" id="UP001176940"/>
    </source>
</evidence>
<dbReference type="SMART" id="SM00179">
    <property type="entry name" value="EGF_CA"/>
    <property type="match status" value="6"/>
</dbReference>
<dbReference type="InterPro" id="IPR009030">
    <property type="entry name" value="Growth_fac_rcpt_cys_sf"/>
</dbReference>
<dbReference type="Pfam" id="PF07645">
    <property type="entry name" value="EGF_CA"/>
    <property type="match status" value="6"/>
</dbReference>
<feature type="domain" description="EGF-like" evidence="5">
    <location>
        <begin position="232"/>
        <end position="274"/>
    </location>
</feature>
<keyword evidence="7" id="KW-1185">Reference proteome</keyword>
<dbReference type="Gene3D" id="2.10.25.10">
    <property type="entry name" value="Laminin"/>
    <property type="match status" value="6"/>
</dbReference>
<comment type="caution">
    <text evidence="6">The sequence shown here is derived from an EMBL/GenBank/DDBJ whole genome shotgun (WGS) entry which is preliminary data.</text>
</comment>
<dbReference type="PROSITE" id="PS01186">
    <property type="entry name" value="EGF_2"/>
    <property type="match status" value="5"/>
</dbReference>
<dbReference type="InterPro" id="IPR000742">
    <property type="entry name" value="EGF"/>
</dbReference>
<sequence length="410" mass="44983">MSRGRRRGEYNNIFYFNSLFYTSDTDTRYHKNIGSRYRNSDTAINFRNLCGTIPGFTFDIHTGKAVDIDECKEIPGICANGVCINQIGSFRCECPTGFSYNDLLLVCEDIDECSSGDYFCQRNADCLNSPGSYRCECSVGFKLLPNGACIDRNECLEIPNVCSHGTCEDTLGSYRCICKNGFKASQDRTMCMDIDECERQPCGNGTCKNTVGSYNCLCYPGFELTHNNDCMDIDECSSFPGQVCRNGGCLNNIGSFICLCNEGYELTVDGKNCIAAQSKSASTHFFTSVGHHWTCGSAAANIIISHKLAISDINECIAYPGSCAPGTCHNLEGSFRCICPAGYAVQGDTCIDATHLVSSQYRQLPSDDPKDKSLRGSDRETLVAIQLAHDDQSMFQETVHVGMLGPDTHN</sequence>
<evidence type="ECO:0000256" key="1">
    <source>
        <dbReference type="ARBA" id="ARBA00022536"/>
    </source>
</evidence>
<comment type="caution">
    <text evidence="4">Lacks conserved residue(s) required for the propagation of feature annotation.</text>
</comment>
<dbReference type="InterPro" id="IPR049883">
    <property type="entry name" value="NOTCH1_EGF-like"/>
</dbReference>
<evidence type="ECO:0000256" key="2">
    <source>
        <dbReference type="ARBA" id="ARBA00022737"/>
    </source>
</evidence>
<evidence type="ECO:0000259" key="5">
    <source>
        <dbReference type="PROSITE" id="PS50026"/>
    </source>
</evidence>
<dbReference type="Proteomes" id="UP001176940">
    <property type="component" value="Unassembled WGS sequence"/>
</dbReference>
<dbReference type="SMART" id="SM00181">
    <property type="entry name" value="EGF"/>
    <property type="match status" value="6"/>
</dbReference>
<keyword evidence="1 4" id="KW-0245">EGF-like domain</keyword>
<feature type="domain" description="EGF-like" evidence="5">
    <location>
        <begin position="193"/>
        <end position="228"/>
    </location>
</feature>
<dbReference type="CDD" id="cd00054">
    <property type="entry name" value="EGF_CA"/>
    <property type="match status" value="4"/>
</dbReference>
<evidence type="ECO:0000256" key="4">
    <source>
        <dbReference type="PROSITE-ProRule" id="PRU00076"/>
    </source>
</evidence>
<keyword evidence="3 4" id="KW-1015">Disulfide bond</keyword>
<dbReference type="SUPFAM" id="SSF57196">
    <property type="entry name" value="EGF/Laminin"/>
    <property type="match status" value="1"/>
</dbReference>
<evidence type="ECO:0000256" key="3">
    <source>
        <dbReference type="ARBA" id="ARBA00023157"/>
    </source>
</evidence>
<dbReference type="PRINTS" id="PR00907">
    <property type="entry name" value="THRMBOMODULN"/>
</dbReference>